<dbReference type="InterPro" id="IPR029061">
    <property type="entry name" value="THDP-binding"/>
</dbReference>
<proteinExistence type="inferred from homology"/>
<feature type="non-terminal residue" evidence="3">
    <location>
        <position position="148"/>
    </location>
</feature>
<evidence type="ECO:0000256" key="1">
    <source>
        <dbReference type="ARBA" id="ARBA00007812"/>
    </source>
</evidence>
<dbReference type="EMBL" id="UINC01144331">
    <property type="protein sequence ID" value="SVD33771.1"/>
    <property type="molecule type" value="Genomic_DNA"/>
</dbReference>
<dbReference type="GO" id="GO:0030976">
    <property type="term" value="F:thiamine pyrophosphate binding"/>
    <property type="evidence" value="ECO:0007669"/>
    <property type="project" value="InterPro"/>
</dbReference>
<dbReference type="AlphaFoldDB" id="A0A382UJ94"/>
<protein>
    <recommendedName>
        <fullName evidence="2">Thiamine pyrophosphate enzyme N-terminal TPP-binding domain-containing protein</fullName>
    </recommendedName>
</protein>
<name>A0A382UJ94_9ZZZZ</name>
<organism evidence="3">
    <name type="scientific">marine metagenome</name>
    <dbReference type="NCBI Taxonomy" id="408172"/>
    <lineage>
        <taxon>unclassified sequences</taxon>
        <taxon>metagenomes</taxon>
        <taxon>ecological metagenomes</taxon>
    </lineage>
</organism>
<evidence type="ECO:0000259" key="2">
    <source>
        <dbReference type="Pfam" id="PF02776"/>
    </source>
</evidence>
<accession>A0A382UJ94</accession>
<dbReference type="GO" id="GO:0003984">
    <property type="term" value="F:acetolactate synthase activity"/>
    <property type="evidence" value="ECO:0007669"/>
    <property type="project" value="TreeGrafter"/>
</dbReference>
<reference evidence="3" key="1">
    <citation type="submission" date="2018-05" db="EMBL/GenBank/DDBJ databases">
        <authorList>
            <person name="Lanie J.A."/>
            <person name="Ng W.-L."/>
            <person name="Kazmierczak K.M."/>
            <person name="Andrzejewski T.M."/>
            <person name="Davidsen T.M."/>
            <person name="Wayne K.J."/>
            <person name="Tettelin H."/>
            <person name="Glass J.I."/>
            <person name="Rusch D."/>
            <person name="Podicherti R."/>
            <person name="Tsui H.-C.T."/>
            <person name="Winkler M.E."/>
        </authorList>
    </citation>
    <scope>NUCLEOTIDE SEQUENCE</scope>
</reference>
<feature type="domain" description="Thiamine pyrophosphate enzyme N-terminal TPP-binding" evidence="2">
    <location>
        <begin position="1"/>
        <end position="106"/>
    </location>
</feature>
<gene>
    <name evidence="3" type="ORF">METZ01_LOCUS386625</name>
</gene>
<dbReference type="Pfam" id="PF02776">
    <property type="entry name" value="TPP_enzyme_N"/>
    <property type="match status" value="1"/>
</dbReference>
<dbReference type="InterPro" id="IPR045229">
    <property type="entry name" value="TPP_enz"/>
</dbReference>
<evidence type="ECO:0000313" key="3">
    <source>
        <dbReference type="EMBL" id="SVD33771.1"/>
    </source>
</evidence>
<dbReference type="PANTHER" id="PTHR18968">
    <property type="entry name" value="THIAMINE PYROPHOSPHATE ENZYMES"/>
    <property type="match status" value="1"/>
</dbReference>
<dbReference type="Gene3D" id="3.40.50.970">
    <property type="match status" value="1"/>
</dbReference>
<comment type="similarity">
    <text evidence="1">Belongs to the TPP enzyme family.</text>
</comment>
<dbReference type="CDD" id="cd07035">
    <property type="entry name" value="TPP_PYR_POX_like"/>
    <property type="match status" value="1"/>
</dbReference>
<dbReference type="SUPFAM" id="SSF52518">
    <property type="entry name" value="Thiamin diphosphate-binding fold (THDP-binding)"/>
    <property type="match status" value="1"/>
</dbReference>
<dbReference type="InterPro" id="IPR012001">
    <property type="entry name" value="Thiamin_PyroP_enz_TPP-bd_dom"/>
</dbReference>
<dbReference type="GO" id="GO:0050660">
    <property type="term" value="F:flavin adenine dinucleotide binding"/>
    <property type="evidence" value="ECO:0007669"/>
    <property type="project" value="TreeGrafter"/>
</dbReference>
<sequence>MTGKTALMEHLKSEGIKNIYGNPGTSEGPMMEEVVNHKELRYFLTLQEGVAAGMAEADARVNNKASYLSLHIDSGLLNGFSLMNDAYTTGTPMVVTAATYDTRSLRNRDLAELARPFTKWSIEVSYPDQVPTVMRRAFQEANTHPKGP</sequence>